<comment type="subcellular location">
    <subcellularLocation>
        <location evidence="1">Nucleus</location>
    </subcellularLocation>
</comment>
<dbReference type="Pfam" id="PF00319">
    <property type="entry name" value="SRF-TF"/>
    <property type="match status" value="1"/>
</dbReference>
<dbReference type="GO" id="GO:0046983">
    <property type="term" value="F:protein dimerization activity"/>
    <property type="evidence" value="ECO:0007669"/>
    <property type="project" value="InterPro"/>
</dbReference>
<protein>
    <recommendedName>
        <fullName evidence="6">MADS-box domain-containing protein</fullName>
    </recommendedName>
</protein>
<dbReference type="InterPro" id="IPR036879">
    <property type="entry name" value="TF_MADSbox_sf"/>
</dbReference>
<dbReference type="Proteomes" id="UP000224567">
    <property type="component" value="Unassembled WGS sequence"/>
</dbReference>
<accession>A0A2G2W6B7</accession>
<keyword evidence="2" id="KW-0805">Transcription regulation</keyword>
<dbReference type="PRINTS" id="PR00404">
    <property type="entry name" value="MADSDOMAIN"/>
</dbReference>
<reference evidence="8" key="2">
    <citation type="journal article" date="2017" name="J. Anim. Genet.">
        <title>Multiple reference genome sequences of hot pepper reveal the massive evolution of plant disease resistance genes by retroduplication.</title>
        <authorList>
            <person name="Kim S."/>
            <person name="Park J."/>
            <person name="Yeom S.-I."/>
            <person name="Kim Y.-M."/>
            <person name="Seo E."/>
            <person name="Kim K.-T."/>
            <person name="Kim M.-S."/>
            <person name="Lee J.M."/>
            <person name="Cheong K."/>
            <person name="Shin H.-S."/>
            <person name="Kim S.-B."/>
            <person name="Han K."/>
            <person name="Lee J."/>
            <person name="Park M."/>
            <person name="Lee H.-A."/>
            <person name="Lee H.-Y."/>
            <person name="Lee Y."/>
            <person name="Oh S."/>
            <person name="Lee J.H."/>
            <person name="Choi E."/>
            <person name="Choi E."/>
            <person name="Lee S.E."/>
            <person name="Jeon J."/>
            <person name="Kim H."/>
            <person name="Choi G."/>
            <person name="Song H."/>
            <person name="Lee J."/>
            <person name="Lee S.-C."/>
            <person name="Kwon J.-K."/>
            <person name="Lee H.-Y."/>
            <person name="Koo N."/>
            <person name="Hong Y."/>
            <person name="Kim R.W."/>
            <person name="Kang W.-H."/>
            <person name="Huh J.H."/>
            <person name="Kang B.-C."/>
            <person name="Yang T.-J."/>
            <person name="Lee Y.-H."/>
            <person name="Bennetzen J.L."/>
            <person name="Choi D."/>
        </authorList>
    </citation>
    <scope>NUCLEOTIDE SEQUENCE [LARGE SCALE GENOMIC DNA]</scope>
    <source>
        <strain evidence="8">cv. PBC81</strain>
    </source>
</reference>
<gene>
    <name evidence="7" type="ORF">CQW23_19593</name>
</gene>
<evidence type="ECO:0000313" key="7">
    <source>
        <dbReference type="EMBL" id="PHT40739.1"/>
    </source>
</evidence>
<dbReference type="GO" id="GO:0005634">
    <property type="term" value="C:nucleus"/>
    <property type="evidence" value="ECO:0007669"/>
    <property type="project" value="UniProtKB-SubCell"/>
</dbReference>
<evidence type="ECO:0000256" key="2">
    <source>
        <dbReference type="ARBA" id="ARBA00023015"/>
    </source>
</evidence>
<evidence type="ECO:0000313" key="8">
    <source>
        <dbReference type="Proteomes" id="UP000224567"/>
    </source>
</evidence>
<comment type="caution">
    <text evidence="7">The sequence shown here is derived from an EMBL/GenBank/DDBJ whole genome shotgun (WGS) entry which is preliminary data.</text>
</comment>
<sequence>MIMINPYTDEVKNNVFDGLQKELEGVIVLISNEDSKDDGDLGGNPVGVCIGDNDTLSTSKDTKVTSFPGDLHKYVVALEEVMDLGGKPVVVCIGDDDTPSTLKDIKGTSFPGDLHKRIVTLGKVVLDIAAYIREKKMNKKKKDEREHERVHVELHESERNEEVEKKIKMDELATVVKPSSMGRQKIKIAKIEVKNHLHVTFSKRRSGLFKKASELCTLCGVEIAMIVFSPARKVFSFGHPNVEYLIDRFLSRNNTNNSPYANNSLQLVEAHRNANVCGLNLQLTQILGEVEIEKKRGESLDQMRKTSQSQCWWEAPISQLDLQELEQLKDSMEALKKYVTNQASMFMVNEIANSSTFFGDNGNGIFDNYDIQPPRTMPSSSDLYNHSLGFDSSALF</sequence>
<name>A0A2G2W6B7_CAPBA</name>
<dbReference type="CDD" id="cd00265">
    <property type="entry name" value="MADS_MEF2_like"/>
    <property type="match status" value="1"/>
</dbReference>
<dbReference type="InterPro" id="IPR002100">
    <property type="entry name" value="TF_MADSbox"/>
</dbReference>
<dbReference type="AlphaFoldDB" id="A0A2G2W6B7"/>
<reference evidence="7 8" key="1">
    <citation type="journal article" date="2017" name="Genome Biol.">
        <title>New reference genome sequences of hot pepper reveal the massive evolution of plant disease-resistance genes by retroduplication.</title>
        <authorList>
            <person name="Kim S."/>
            <person name="Park J."/>
            <person name="Yeom S.I."/>
            <person name="Kim Y.M."/>
            <person name="Seo E."/>
            <person name="Kim K.T."/>
            <person name="Kim M.S."/>
            <person name="Lee J.M."/>
            <person name="Cheong K."/>
            <person name="Shin H.S."/>
            <person name="Kim S.B."/>
            <person name="Han K."/>
            <person name="Lee J."/>
            <person name="Park M."/>
            <person name="Lee H.A."/>
            <person name="Lee H.Y."/>
            <person name="Lee Y."/>
            <person name="Oh S."/>
            <person name="Lee J.H."/>
            <person name="Choi E."/>
            <person name="Choi E."/>
            <person name="Lee S.E."/>
            <person name="Jeon J."/>
            <person name="Kim H."/>
            <person name="Choi G."/>
            <person name="Song H."/>
            <person name="Lee J."/>
            <person name="Lee S.C."/>
            <person name="Kwon J.K."/>
            <person name="Lee H.Y."/>
            <person name="Koo N."/>
            <person name="Hong Y."/>
            <person name="Kim R.W."/>
            <person name="Kang W.H."/>
            <person name="Huh J.H."/>
            <person name="Kang B.C."/>
            <person name="Yang T.J."/>
            <person name="Lee Y.H."/>
            <person name="Bennetzen J.L."/>
            <person name="Choi D."/>
        </authorList>
    </citation>
    <scope>NUCLEOTIDE SEQUENCE [LARGE SCALE GENOMIC DNA]</scope>
    <source>
        <strain evidence="8">cv. PBC81</strain>
    </source>
</reference>
<dbReference type="Gene3D" id="3.40.1810.10">
    <property type="entry name" value="Transcription factor, MADS-box"/>
    <property type="match status" value="1"/>
</dbReference>
<dbReference type="OrthoDB" id="1898716at2759"/>
<keyword evidence="8" id="KW-1185">Reference proteome</keyword>
<dbReference type="PANTHER" id="PTHR11945:SF629">
    <property type="entry name" value="OS02G0164450 PROTEIN"/>
    <property type="match status" value="1"/>
</dbReference>
<dbReference type="GO" id="GO:0000978">
    <property type="term" value="F:RNA polymerase II cis-regulatory region sequence-specific DNA binding"/>
    <property type="evidence" value="ECO:0007669"/>
    <property type="project" value="TreeGrafter"/>
</dbReference>
<evidence type="ECO:0000256" key="1">
    <source>
        <dbReference type="ARBA" id="ARBA00004123"/>
    </source>
</evidence>
<keyword evidence="5" id="KW-0539">Nucleus</keyword>
<organism evidence="7 8">
    <name type="scientific">Capsicum baccatum</name>
    <name type="common">Peruvian pepper</name>
    <dbReference type="NCBI Taxonomy" id="33114"/>
    <lineage>
        <taxon>Eukaryota</taxon>
        <taxon>Viridiplantae</taxon>
        <taxon>Streptophyta</taxon>
        <taxon>Embryophyta</taxon>
        <taxon>Tracheophyta</taxon>
        <taxon>Spermatophyta</taxon>
        <taxon>Magnoliopsida</taxon>
        <taxon>eudicotyledons</taxon>
        <taxon>Gunneridae</taxon>
        <taxon>Pentapetalae</taxon>
        <taxon>asterids</taxon>
        <taxon>lamiids</taxon>
        <taxon>Solanales</taxon>
        <taxon>Solanaceae</taxon>
        <taxon>Solanoideae</taxon>
        <taxon>Capsiceae</taxon>
        <taxon>Capsicum</taxon>
    </lineage>
</organism>
<dbReference type="GO" id="GO:0045944">
    <property type="term" value="P:positive regulation of transcription by RNA polymerase II"/>
    <property type="evidence" value="ECO:0007669"/>
    <property type="project" value="InterPro"/>
</dbReference>
<dbReference type="SMART" id="SM00432">
    <property type="entry name" value="MADS"/>
    <property type="match status" value="1"/>
</dbReference>
<dbReference type="PANTHER" id="PTHR11945">
    <property type="entry name" value="MADS BOX PROTEIN"/>
    <property type="match status" value="1"/>
</dbReference>
<evidence type="ECO:0000259" key="6">
    <source>
        <dbReference type="PROSITE" id="PS50066"/>
    </source>
</evidence>
<keyword evidence="3" id="KW-0238">DNA-binding</keyword>
<dbReference type="GO" id="GO:0000981">
    <property type="term" value="F:DNA-binding transcription factor activity, RNA polymerase II-specific"/>
    <property type="evidence" value="ECO:0007669"/>
    <property type="project" value="TreeGrafter"/>
</dbReference>
<dbReference type="FunFam" id="3.40.1810.10:FF:000006">
    <property type="entry name" value="Agamous-like MADS-box protein AGL62"/>
    <property type="match status" value="1"/>
</dbReference>
<evidence type="ECO:0000256" key="4">
    <source>
        <dbReference type="ARBA" id="ARBA00023163"/>
    </source>
</evidence>
<dbReference type="EMBL" id="MLFT02000008">
    <property type="protein sequence ID" value="PHT40739.1"/>
    <property type="molecule type" value="Genomic_DNA"/>
</dbReference>
<dbReference type="InterPro" id="IPR033896">
    <property type="entry name" value="MEF2-like_N"/>
</dbReference>
<feature type="domain" description="MADS-box" evidence="6">
    <location>
        <begin position="181"/>
        <end position="241"/>
    </location>
</feature>
<proteinExistence type="predicted"/>
<dbReference type="SUPFAM" id="SSF55455">
    <property type="entry name" value="SRF-like"/>
    <property type="match status" value="1"/>
</dbReference>
<dbReference type="PROSITE" id="PS50066">
    <property type="entry name" value="MADS_BOX_2"/>
    <property type="match status" value="1"/>
</dbReference>
<keyword evidence="4" id="KW-0804">Transcription</keyword>
<evidence type="ECO:0000256" key="5">
    <source>
        <dbReference type="ARBA" id="ARBA00023242"/>
    </source>
</evidence>
<evidence type="ECO:0000256" key="3">
    <source>
        <dbReference type="ARBA" id="ARBA00023125"/>
    </source>
</evidence>
<dbReference type="Gene3D" id="6.10.140.920">
    <property type="match status" value="1"/>
</dbReference>